<keyword evidence="2" id="KW-1003">Cell membrane</keyword>
<reference evidence="7 8" key="1">
    <citation type="submission" date="2015-11" db="EMBL/GenBank/DDBJ databases">
        <title>Expanding the genomic diversity of Burkholderia species for the development of highly accurate diagnostics.</title>
        <authorList>
            <person name="Sahl J."/>
            <person name="Keim P."/>
            <person name="Wagner D."/>
        </authorList>
    </citation>
    <scope>NUCLEOTIDE SEQUENCE [LARGE SCALE GENOMIC DNA]</scope>
    <source>
        <strain evidence="7 8">MSMB378WGS</strain>
    </source>
</reference>
<comment type="caution">
    <text evidence="7">The sequence shown here is derived from an EMBL/GenBank/DDBJ whole genome shotgun (WGS) entry which is preliminary data.</text>
</comment>
<evidence type="ECO:0000256" key="6">
    <source>
        <dbReference type="SAM" id="Phobius"/>
    </source>
</evidence>
<dbReference type="AlphaFoldDB" id="A0AAW3P9H9"/>
<sequence>MQFDRRREFKFDLWSVLLLIPLLVVPFGTTNALFFSLTHQIVIGIVAALAVYIMLRLGLLAFTVPAFMAVGGYAAAMVAKSGSTNLVLLMVTAFVVPAIFALPLGALVLRLRGTYFIFITYIFNEILQLLLFETPTLTGGSDGITSVPAPTLFGVVLGSPAMLVLVTVVVGICGALVTFAVTHRFRPEFSSIEENETLAQSLGVTVQLYRTIGFIVSAGVSGLAGFALVDQLSTANPSSFASFSAINYIAYAFIGGRRTMLGAVVGSVLLVSMSNAFSSQAQYSSALFGVLLIAVVMIAPGGLVGAFQSAISALKTRNRREIGQHAKGEKA</sequence>
<feature type="transmembrane region" description="Helical" evidence="6">
    <location>
        <begin position="115"/>
        <end position="132"/>
    </location>
</feature>
<feature type="transmembrane region" description="Helical" evidence="6">
    <location>
        <begin position="287"/>
        <end position="311"/>
    </location>
</feature>
<dbReference type="PANTHER" id="PTHR30482">
    <property type="entry name" value="HIGH-AFFINITY BRANCHED-CHAIN AMINO ACID TRANSPORT SYSTEM PERMEASE"/>
    <property type="match status" value="1"/>
</dbReference>
<dbReference type="EMBL" id="LPJV01000059">
    <property type="protein sequence ID" value="KWF46807.1"/>
    <property type="molecule type" value="Genomic_DNA"/>
</dbReference>
<evidence type="ECO:0000256" key="5">
    <source>
        <dbReference type="ARBA" id="ARBA00023136"/>
    </source>
</evidence>
<evidence type="ECO:0000313" key="8">
    <source>
        <dbReference type="Proteomes" id="UP000063236"/>
    </source>
</evidence>
<dbReference type="GO" id="GO:0015658">
    <property type="term" value="F:branched-chain amino acid transmembrane transporter activity"/>
    <property type="evidence" value="ECO:0007669"/>
    <property type="project" value="InterPro"/>
</dbReference>
<feature type="transmembrane region" description="Helical" evidence="6">
    <location>
        <begin position="12"/>
        <end position="28"/>
    </location>
</feature>
<dbReference type="RefSeq" id="WP_060188538.1">
    <property type="nucleotide sequence ID" value="NZ_LPJS01000026.1"/>
</dbReference>
<organism evidence="7 8">
    <name type="scientific">Burkholderia diffusa</name>
    <dbReference type="NCBI Taxonomy" id="488732"/>
    <lineage>
        <taxon>Bacteria</taxon>
        <taxon>Pseudomonadati</taxon>
        <taxon>Pseudomonadota</taxon>
        <taxon>Betaproteobacteria</taxon>
        <taxon>Burkholderiales</taxon>
        <taxon>Burkholderiaceae</taxon>
        <taxon>Burkholderia</taxon>
        <taxon>Burkholderia cepacia complex</taxon>
    </lineage>
</organism>
<name>A0AAW3P9H9_9BURK</name>
<dbReference type="GO" id="GO:0005886">
    <property type="term" value="C:plasma membrane"/>
    <property type="evidence" value="ECO:0007669"/>
    <property type="project" value="UniProtKB-SubCell"/>
</dbReference>
<accession>A0AAW3P9H9</accession>
<keyword evidence="3 6" id="KW-0812">Transmembrane</keyword>
<dbReference type="Pfam" id="PF02653">
    <property type="entry name" value="BPD_transp_2"/>
    <property type="match status" value="1"/>
</dbReference>
<dbReference type="InterPro" id="IPR043428">
    <property type="entry name" value="LivM-like"/>
</dbReference>
<comment type="subcellular location">
    <subcellularLocation>
        <location evidence="1">Cell membrane</location>
        <topology evidence="1">Multi-pass membrane protein</topology>
    </subcellularLocation>
</comment>
<proteinExistence type="predicted"/>
<evidence type="ECO:0000256" key="4">
    <source>
        <dbReference type="ARBA" id="ARBA00022989"/>
    </source>
</evidence>
<keyword evidence="5 6" id="KW-0472">Membrane</keyword>
<dbReference type="Proteomes" id="UP000063236">
    <property type="component" value="Unassembled WGS sequence"/>
</dbReference>
<evidence type="ECO:0000313" key="7">
    <source>
        <dbReference type="EMBL" id="KWF46807.1"/>
    </source>
</evidence>
<gene>
    <name evidence="7" type="ORF">WL88_26250</name>
</gene>
<dbReference type="PANTHER" id="PTHR30482:SF20">
    <property type="entry name" value="HIGH-AFFINITY BRANCHED-CHAIN AMINO ACID TRANSPORT SYSTEM PERMEASE PROTEIN LIVM"/>
    <property type="match status" value="1"/>
</dbReference>
<feature type="transmembrane region" description="Helical" evidence="6">
    <location>
        <begin position="208"/>
        <end position="229"/>
    </location>
</feature>
<keyword evidence="4 6" id="KW-1133">Transmembrane helix</keyword>
<dbReference type="InterPro" id="IPR001851">
    <property type="entry name" value="ABC_transp_permease"/>
</dbReference>
<feature type="transmembrane region" description="Helical" evidence="6">
    <location>
        <begin position="152"/>
        <end position="181"/>
    </location>
</feature>
<evidence type="ECO:0000256" key="3">
    <source>
        <dbReference type="ARBA" id="ARBA00022692"/>
    </source>
</evidence>
<evidence type="ECO:0000256" key="2">
    <source>
        <dbReference type="ARBA" id="ARBA00022475"/>
    </source>
</evidence>
<protein>
    <submittedName>
        <fullName evidence="7">ABC transporter permease</fullName>
    </submittedName>
</protein>
<dbReference type="CDD" id="cd06581">
    <property type="entry name" value="TM_PBP1_LivM_like"/>
    <property type="match status" value="1"/>
</dbReference>
<evidence type="ECO:0000256" key="1">
    <source>
        <dbReference type="ARBA" id="ARBA00004651"/>
    </source>
</evidence>
<feature type="transmembrane region" description="Helical" evidence="6">
    <location>
        <begin position="85"/>
        <end position="108"/>
    </location>
</feature>